<dbReference type="Gene3D" id="1.25.40.10">
    <property type="entry name" value="Tetratricopeptide repeat domain"/>
    <property type="match status" value="1"/>
</dbReference>
<dbReference type="Gene3D" id="3.40.50.150">
    <property type="entry name" value="Vaccinia Virus protein VP39"/>
    <property type="match status" value="1"/>
</dbReference>
<dbReference type="PANTHER" id="PTHR43861">
    <property type="entry name" value="TRANS-ACONITATE 2-METHYLTRANSFERASE-RELATED"/>
    <property type="match status" value="1"/>
</dbReference>
<dbReference type="Pfam" id="PF13489">
    <property type="entry name" value="Methyltransf_23"/>
    <property type="match status" value="1"/>
</dbReference>
<proteinExistence type="predicted"/>
<dbReference type="CDD" id="cd02440">
    <property type="entry name" value="AdoMet_MTases"/>
    <property type="match status" value="1"/>
</dbReference>
<dbReference type="EMBL" id="UOFI01000079">
    <property type="protein sequence ID" value="VAW66473.1"/>
    <property type="molecule type" value="Genomic_DNA"/>
</dbReference>
<name>A0A3B0XQS9_9ZZZZ</name>
<reference evidence="1" key="1">
    <citation type="submission" date="2018-06" db="EMBL/GenBank/DDBJ databases">
        <authorList>
            <person name="Zhirakovskaya E."/>
        </authorList>
    </citation>
    <scope>NUCLEOTIDE SEQUENCE</scope>
</reference>
<dbReference type="InterPro" id="IPR029063">
    <property type="entry name" value="SAM-dependent_MTases_sf"/>
</dbReference>
<accession>A0A3B0XQS9</accession>
<dbReference type="PROSITE" id="PS50005">
    <property type="entry name" value="TPR"/>
    <property type="match status" value="2"/>
</dbReference>
<dbReference type="AlphaFoldDB" id="A0A3B0XQS9"/>
<dbReference type="InterPro" id="IPR011990">
    <property type="entry name" value="TPR-like_helical_dom_sf"/>
</dbReference>
<dbReference type="SMART" id="SM00028">
    <property type="entry name" value="TPR"/>
    <property type="match status" value="3"/>
</dbReference>
<dbReference type="SUPFAM" id="SSF53335">
    <property type="entry name" value="S-adenosyl-L-methionine-dependent methyltransferases"/>
    <property type="match status" value="1"/>
</dbReference>
<dbReference type="Pfam" id="PF13414">
    <property type="entry name" value="TPR_11"/>
    <property type="match status" value="1"/>
</dbReference>
<dbReference type="InterPro" id="IPR019734">
    <property type="entry name" value="TPR_rpt"/>
</dbReference>
<protein>
    <submittedName>
        <fullName evidence="1">Uncharacterized protein</fullName>
    </submittedName>
</protein>
<sequence length="371" mass="42279">MKPAKNLNHILKNATQILRTGNKKQAIQYLLNYCNTEPENADIPREIGVFFQHNNMPFKAEMFYRNSLSIDNNQASVYFNLGVIYQNMNQPDQAIQAYLQATQISPDYARAFANLGYLYHETGHTNKCREACLTAQNLEPDNPQIKHMIAALGIEPLPETADQQYIKNLYKDYAGHYDTHLSVTLKSKVPELIYTTTLKYLKKQSSDNVLLDLGCGTGICGHLFTQYAESMTGVDLSEEMTEEARKKNIYKQLFVSDIAEYLNKNNHRHSEKFDIIISSDVLIYIGNLQAIFDGAYKALNTDGLFSFSIESSFDSDNNFILDATGRYKHNPQYISHIAELSHFHILSSDETELRQQNKQAVIGRIYVLAKT</sequence>
<organism evidence="1">
    <name type="scientific">hydrothermal vent metagenome</name>
    <dbReference type="NCBI Taxonomy" id="652676"/>
    <lineage>
        <taxon>unclassified sequences</taxon>
        <taxon>metagenomes</taxon>
        <taxon>ecological metagenomes</taxon>
    </lineage>
</organism>
<dbReference type="SUPFAM" id="SSF48452">
    <property type="entry name" value="TPR-like"/>
    <property type="match status" value="1"/>
</dbReference>
<dbReference type="PROSITE" id="PS50293">
    <property type="entry name" value="TPR_REGION"/>
    <property type="match status" value="1"/>
</dbReference>
<evidence type="ECO:0000313" key="1">
    <source>
        <dbReference type="EMBL" id="VAW66473.1"/>
    </source>
</evidence>
<gene>
    <name evidence="1" type="ORF">MNBD_GAMMA09-2650</name>
</gene>